<keyword evidence="3" id="KW-1185">Reference proteome</keyword>
<dbReference type="Proteomes" id="UP000199701">
    <property type="component" value="Unassembled WGS sequence"/>
</dbReference>
<dbReference type="AlphaFoldDB" id="A0A1I0QT34"/>
<name>A0A1I0QT34_9FIRM</name>
<feature type="transmembrane region" description="Helical" evidence="1">
    <location>
        <begin position="52"/>
        <end position="72"/>
    </location>
</feature>
<protein>
    <recommendedName>
        <fullName evidence="4">DoxX-like family protein</fullName>
    </recommendedName>
</protein>
<feature type="transmembrane region" description="Helical" evidence="1">
    <location>
        <begin position="103"/>
        <end position="123"/>
    </location>
</feature>
<proteinExistence type="predicted"/>
<feature type="transmembrane region" description="Helical" evidence="1">
    <location>
        <begin position="79"/>
        <end position="97"/>
    </location>
</feature>
<evidence type="ECO:0008006" key="4">
    <source>
        <dbReference type="Google" id="ProtNLM"/>
    </source>
</evidence>
<keyword evidence="1" id="KW-1133">Transmembrane helix</keyword>
<organism evidence="2 3">
    <name type="scientific">[Clostridium] fimetarium</name>
    <dbReference type="NCBI Taxonomy" id="99656"/>
    <lineage>
        <taxon>Bacteria</taxon>
        <taxon>Bacillati</taxon>
        <taxon>Bacillota</taxon>
        <taxon>Clostridia</taxon>
        <taxon>Lachnospirales</taxon>
        <taxon>Lachnospiraceae</taxon>
    </lineage>
</organism>
<sequence>MTWGEEIFRALLLTFGMTEIITNISYLTKVNGLDLARKQHGELPPHVALAKIKLKVVFMLLFGIIFFVASLSTYILHKYIAIVIFVPAILFCFYGVIEALYYRYWKTFGFAFVTILLLIASFLI</sequence>
<dbReference type="OrthoDB" id="80811at2"/>
<gene>
    <name evidence="2" type="ORF">SAMN05421659_10980</name>
</gene>
<evidence type="ECO:0000256" key="1">
    <source>
        <dbReference type="SAM" id="Phobius"/>
    </source>
</evidence>
<keyword evidence="1" id="KW-0812">Transmembrane</keyword>
<accession>A0A1I0QT34</accession>
<evidence type="ECO:0000313" key="3">
    <source>
        <dbReference type="Proteomes" id="UP000199701"/>
    </source>
</evidence>
<reference evidence="2 3" key="1">
    <citation type="submission" date="2016-10" db="EMBL/GenBank/DDBJ databases">
        <authorList>
            <person name="de Groot N.N."/>
        </authorList>
    </citation>
    <scope>NUCLEOTIDE SEQUENCE [LARGE SCALE GENOMIC DNA]</scope>
    <source>
        <strain evidence="2 3">DSM 9179</strain>
    </source>
</reference>
<dbReference type="RefSeq" id="WP_092454415.1">
    <property type="nucleotide sequence ID" value="NZ_FOJI01000009.1"/>
</dbReference>
<dbReference type="EMBL" id="FOJI01000009">
    <property type="protein sequence ID" value="SEW30728.1"/>
    <property type="molecule type" value="Genomic_DNA"/>
</dbReference>
<evidence type="ECO:0000313" key="2">
    <source>
        <dbReference type="EMBL" id="SEW30728.1"/>
    </source>
</evidence>
<keyword evidence="1" id="KW-0472">Membrane</keyword>